<evidence type="ECO:0000256" key="14">
    <source>
        <dbReference type="PIRNR" id="PIRNR005096"/>
    </source>
</evidence>
<keyword evidence="12 14" id="KW-0413">Isomerase</keyword>
<feature type="binding site" evidence="16">
    <location>
        <position position="291"/>
    </location>
    <ligand>
        <name>beta-D-galactose</name>
        <dbReference type="ChEBI" id="CHEBI:27667"/>
    </ligand>
</feature>
<dbReference type="PANTHER" id="PTHR10091">
    <property type="entry name" value="ALDOSE-1-EPIMERASE"/>
    <property type="match status" value="1"/>
</dbReference>
<proteinExistence type="inferred from homology"/>
<evidence type="ECO:0000256" key="9">
    <source>
        <dbReference type="ARBA" id="ARBA00022490"/>
    </source>
</evidence>
<dbReference type="GO" id="GO:0006006">
    <property type="term" value="P:glucose metabolic process"/>
    <property type="evidence" value="ECO:0007669"/>
    <property type="project" value="TreeGrafter"/>
</dbReference>
<feature type="active site" description="Proton acceptor" evidence="15">
    <location>
        <position position="359"/>
    </location>
</feature>
<comment type="catalytic activity">
    <reaction evidence="1 14">
        <text>alpha-D-glucose = beta-D-glucose</text>
        <dbReference type="Rhea" id="RHEA:10264"/>
        <dbReference type="ChEBI" id="CHEBI:15903"/>
        <dbReference type="ChEBI" id="CHEBI:17925"/>
        <dbReference type="EC" id="5.1.3.3"/>
    </reaction>
</comment>
<evidence type="ECO:0000256" key="12">
    <source>
        <dbReference type="ARBA" id="ARBA00023235"/>
    </source>
</evidence>
<dbReference type="eggNOG" id="COG2017">
    <property type="taxonomic scope" value="Bacteria"/>
</dbReference>
<dbReference type="Gene3D" id="2.70.98.10">
    <property type="match status" value="1"/>
</dbReference>
<dbReference type="STRING" id="760192.Halhy_0216"/>
<dbReference type="RefSeq" id="WP_013762693.1">
    <property type="nucleotide sequence ID" value="NC_015510.1"/>
</dbReference>
<evidence type="ECO:0000256" key="15">
    <source>
        <dbReference type="PIRSR" id="PIRSR005096-1"/>
    </source>
</evidence>
<evidence type="ECO:0000256" key="7">
    <source>
        <dbReference type="ARBA" id="ARBA00013185"/>
    </source>
</evidence>
<keyword evidence="10" id="KW-0597">Phosphoprotein</keyword>
<dbReference type="PIRSF" id="PIRSF005096">
    <property type="entry name" value="GALM"/>
    <property type="match status" value="1"/>
</dbReference>
<dbReference type="Proteomes" id="UP000008461">
    <property type="component" value="Chromosome"/>
</dbReference>
<dbReference type="PANTHER" id="PTHR10091:SF0">
    <property type="entry name" value="GALACTOSE MUTAROTASE"/>
    <property type="match status" value="1"/>
</dbReference>
<organism evidence="18 19">
    <name type="scientific">Haliscomenobacter hydrossis (strain ATCC 27775 / DSM 1100 / LMG 10767 / O)</name>
    <dbReference type="NCBI Taxonomy" id="760192"/>
    <lineage>
        <taxon>Bacteria</taxon>
        <taxon>Pseudomonadati</taxon>
        <taxon>Bacteroidota</taxon>
        <taxon>Saprospiria</taxon>
        <taxon>Saprospirales</taxon>
        <taxon>Haliscomenobacteraceae</taxon>
        <taxon>Haliscomenobacter</taxon>
    </lineage>
</organism>
<evidence type="ECO:0000256" key="6">
    <source>
        <dbReference type="ARBA" id="ARBA00011245"/>
    </source>
</evidence>
<evidence type="ECO:0000256" key="17">
    <source>
        <dbReference type="PIRSR" id="PIRSR005096-3"/>
    </source>
</evidence>
<dbReference type="InterPro" id="IPR008183">
    <property type="entry name" value="Aldose_1/G6P_1-epimerase"/>
</dbReference>
<dbReference type="InterPro" id="IPR047215">
    <property type="entry name" value="Galactose_mutarotase-like"/>
</dbReference>
<evidence type="ECO:0000313" key="18">
    <source>
        <dbReference type="EMBL" id="AEE48129.1"/>
    </source>
</evidence>
<dbReference type="SUPFAM" id="SSF74650">
    <property type="entry name" value="Galactose mutarotase-like"/>
    <property type="match status" value="1"/>
</dbReference>
<gene>
    <name evidence="18" type="ordered locus">Halhy_0216</name>
</gene>
<comment type="subcellular location">
    <subcellularLocation>
        <location evidence="3">Cytoplasm</location>
    </subcellularLocation>
</comment>
<keyword evidence="19" id="KW-1185">Reference proteome</keyword>
<dbReference type="EC" id="5.1.3.3" evidence="7 14"/>
<dbReference type="HOGENOM" id="CLU_031753_2_0_10"/>
<dbReference type="AlphaFoldDB" id="F4KUV3"/>
<keyword evidence="9" id="KW-0963">Cytoplasm</keyword>
<dbReference type="PROSITE" id="PS00545">
    <property type="entry name" value="ALDOSE_1_EPIMERASE"/>
    <property type="match status" value="1"/>
</dbReference>
<dbReference type="NCBIfam" id="NF008277">
    <property type="entry name" value="PRK11055.1"/>
    <property type="match status" value="1"/>
</dbReference>
<dbReference type="CDD" id="cd09019">
    <property type="entry name" value="galactose_mutarotase_like"/>
    <property type="match status" value="1"/>
</dbReference>
<comment type="pathway">
    <text evidence="4 14">Carbohydrate metabolism; hexose metabolism.</text>
</comment>
<dbReference type="FunFam" id="2.70.98.10:FF:000003">
    <property type="entry name" value="Aldose 1-epimerase"/>
    <property type="match status" value="1"/>
</dbReference>
<dbReference type="InterPro" id="IPR018052">
    <property type="entry name" value="Ald1_epimerase_CS"/>
</dbReference>
<comment type="cofactor">
    <cofactor evidence="2">
        <name>Ca(2+)</name>
        <dbReference type="ChEBI" id="CHEBI:29108"/>
    </cofactor>
</comment>
<name>F4KUV3_HALH1</name>
<reference evidence="18 19" key="1">
    <citation type="journal article" date="2011" name="Stand. Genomic Sci.">
        <title>Complete genome sequence of Haliscomenobacter hydrossis type strain (O).</title>
        <authorList>
            <consortium name="US DOE Joint Genome Institute (JGI-PGF)"/>
            <person name="Daligault H."/>
            <person name="Lapidus A."/>
            <person name="Zeytun A."/>
            <person name="Nolan M."/>
            <person name="Lucas S."/>
            <person name="Del Rio T.G."/>
            <person name="Tice H."/>
            <person name="Cheng J.F."/>
            <person name="Tapia R."/>
            <person name="Han C."/>
            <person name="Goodwin L."/>
            <person name="Pitluck S."/>
            <person name="Liolios K."/>
            <person name="Pagani I."/>
            <person name="Ivanova N."/>
            <person name="Huntemann M."/>
            <person name="Mavromatis K."/>
            <person name="Mikhailova N."/>
            <person name="Pati A."/>
            <person name="Chen A."/>
            <person name="Palaniappan K."/>
            <person name="Land M."/>
            <person name="Hauser L."/>
            <person name="Brambilla E.M."/>
            <person name="Rohde M."/>
            <person name="Verbarg S."/>
            <person name="Goker M."/>
            <person name="Bristow J."/>
            <person name="Eisen J.A."/>
            <person name="Markowitz V."/>
            <person name="Hugenholtz P."/>
            <person name="Kyrpides N.C."/>
            <person name="Klenk H.P."/>
            <person name="Woyke T."/>
        </authorList>
    </citation>
    <scope>NUCLEOTIDE SEQUENCE [LARGE SCALE GENOMIC DNA]</scope>
    <source>
        <strain evidence="19">ATCC 27775 / DSM 1100 / LMG 10767 / O</strain>
    </source>
</reference>
<dbReference type="GO" id="GO:0033499">
    <property type="term" value="P:galactose catabolic process via UDP-galactose, Leloir pathway"/>
    <property type="evidence" value="ECO:0007669"/>
    <property type="project" value="TreeGrafter"/>
</dbReference>
<evidence type="ECO:0000256" key="1">
    <source>
        <dbReference type="ARBA" id="ARBA00001614"/>
    </source>
</evidence>
<evidence type="ECO:0000256" key="8">
    <source>
        <dbReference type="ARBA" id="ARBA00014165"/>
    </source>
</evidence>
<dbReference type="InterPro" id="IPR014718">
    <property type="entry name" value="GH-type_carb-bd"/>
</dbReference>
<protein>
    <recommendedName>
        <fullName evidence="8 14">Aldose 1-epimerase</fullName>
        <ecNumber evidence="7 14">5.1.3.3</ecNumber>
    </recommendedName>
</protein>
<comment type="subunit">
    <text evidence="6">Monomer.</text>
</comment>
<keyword evidence="13 14" id="KW-0119">Carbohydrate metabolism</keyword>
<feature type="active site" description="Proton donor" evidence="15">
    <location>
        <position position="219"/>
    </location>
</feature>
<dbReference type="InterPro" id="IPR015443">
    <property type="entry name" value="Aldose_1-epimerase"/>
</dbReference>
<evidence type="ECO:0000256" key="13">
    <source>
        <dbReference type="ARBA" id="ARBA00023277"/>
    </source>
</evidence>
<evidence type="ECO:0000256" key="10">
    <source>
        <dbReference type="ARBA" id="ARBA00022553"/>
    </source>
</evidence>
<dbReference type="InterPro" id="IPR011013">
    <property type="entry name" value="Gal_mutarotase_sf_dom"/>
</dbReference>
<dbReference type="OrthoDB" id="9779408at2"/>
<dbReference type="KEGG" id="hhy:Halhy_0216"/>
<dbReference type="GO" id="GO:0005737">
    <property type="term" value="C:cytoplasm"/>
    <property type="evidence" value="ECO:0007669"/>
    <property type="project" value="UniProtKB-SubCell"/>
</dbReference>
<reference key="2">
    <citation type="submission" date="2011-04" db="EMBL/GenBank/DDBJ databases">
        <title>Complete sequence of chromosome of Haliscomenobacter hydrossis DSM 1100.</title>
        <authorList>
            <consortium name="US DOE Joint Genome Institute (JGI-PGF)"/>
            <person name="Lucas S."/>
            <person name="Han J."/>
            <person name="Lapidus A."/>
            <person name="Bruce D."/>
            <person name="Goodwin L."/>
            <person name="Pitluck S."/>
            <person name="Peters L."/>
            <person name="Kyrpides N."/>
            <person name="Mavromatis K."/>
            <person name="Ivanova N."/>
            <person name="Ovchinnikova G."/>
            <person name="Pagani I."/>
            <person name="Daligault H."/>
            <person name="Detter J.C."/>
            <person name="Han C."/>
            <person name="Land M."/>
            <person name="Hauser L."/>
            <person name="Markowitz V."/>
            <person name="Cheng J.-F."/>
            <person name="Hugenholtz P."/>
            <person name="Woyke T."/>
            <person name="Wu D."/>
            <person name="Verbarg S."/>
            <person name="Frueling A."/>
            <person name="Brambilla E."/>
            <person name="Klenk H.-P."/>
            <person name="Eisen J.A."/>
        </authorList>
    </citation>
    <scope>NUCLEOTIDE SEQUENCE</scope>
    <source>
        <strain>DSM 1100</strain>
    </source>
</reference>
<keyword evidence="11" id="KW-0106">Calcium</keyword>
<comment type="similarity">
    <text evidence="5 14">Belongs to the aldose epimerase family.</text>
</comment>
<accession>F4KUV3</accession>
<feature type="binding site" evidence="17">
    <location>
        <begin position="219"/>
        <end position="221"/>
    </location>
    <ligand>
        <name>beta-D-galactose</name>
        <dbReference type="ChEBI" id="CHEBI:27667"/>
    </ligand>
</feature>
<evidence type="ECO:0000256" key="5">
    <source>
        <dbReference type="ARBA" id="ARBA00006206"/>
    </source>
</evidence>
<evidence type="ECO:0000256" key="4">
    <source>
        <dbReference type="ARBA" id="ARBA00005028"/>
    </source>
</evidence>
<dbReference type="Pfam" id="PF01263">
    <property type="entry name" value="Aldose_epim"/>
    <property type="match status" value="1"/>
</dbReference>
<evidence type="ECO:0000256" key="16">
    <source>
        <dbReference type="PIRSR" id="PIRSR005096-2"/>
    </source>
</evidence>
<dbReference type="EMBL" id="CP002691">
    <property type="protein sequence ID" value="AEE48129.1"/>
    <property type="molecule type" value="Genomic_DNA"/>
</dbReference>
<dbReference type="GO" id="GO:0030246">
    <property type="term" value="F:carbohydrate binding"/>
    <property type="evidence" value="ECO:0007669"/>
    <property type="project" value="InterPro"/>
</dbReference>
<sequence length="394" mass="43111">MKSKQKTLIGVALLGLITLGCQSKPKEKSNTMDETSSESAAVYALPDPQKFNTTHEGKAIKLFILKNGPIQAAITNYGARMVGMLVPDKDGNPVDVLTGYNSIDEYLKQESYFGCVVGRYGNRIAKGKFTLNGKTYTLATNNGVNHLHGGPKGFCSKVWDAKQIDSSTVEFNYLSKDMEEGYPGNLQVKVTYSLTADRGVKIQYSATTDKPTVLNLTNHNYWNLDGERDTSINDHLLQIYASKYTPVDSTLIPTGELASVEGTPFDFRKPTAIGDRVNADHPQIKYGKGYDHNFVLIPQKVAAGELPLIATVQSAQTGIKMEVLTSEPGIQFYSGNFLTGSQVGKGGQAYVFRSSLCLETQHFPDSPNQPKFPTTTLNPGQTYATSTVYRFPAQ</sequence>
<dbReference type="PROSITE" id="PS51257">
    <property type="entry name" value="PROKAR_LIPOPROTEIN"/>
    <property type="match status" value="1"/>
</dbReference>
<dbReference type="UniPathway" id="UPA00242"/>
<dbReference type="GO" id="GO:0004034">
    <property type="term" value="F:aldose 1-epimerase activity"/>
    <property type="evidence" value="ECO:0007669"/>
    <property type="project" value="UniProtKB-EC"/>
</dbReference>
<evidence type="ECO:0000256" key="11">
    <source>
        <dbReference type="ARBA" id="ARBA00022837"/>
    </source>
</evidence>
<evidence type="ECO:0000256" key="3">
    <source>
        <dbReference type="ARBA" id="ARBA00004496"/>
    </source>
</evidence>
<evidence type="ECO:0000256" key="2">
    <source>
        <dbReference type="ARBA" id="ARBA00001913"/>
    </source>
</evidence>
<feature type="binding site" evidence="17">
    <location>
        <begin position="122"/>
        <end position="123"/>
    </location>
    <ligand>
        <name>beta-D-galactose</name>
        <dbReference type="ChEBI" id="CHEBI:27667"/>
    </ligand>
</feature>
<evidence type="ECO:0000313" key="19">
    <source>
        <dbReference type="Proteomes" id="UP000008461"/>
    </source>
</evidence>